<gene>
    <name evidence="1" type="ORF">UK15_07850</name>
</gene>
<dbReference type="Proteomes" id="UP000034786">
    <property type="component" value="Unassembled WGS sequence"/>
</dbReference>
<dbReference type="RefSeq" id="WP_031137604.1">
    <property type="nucleotide sequence ID" value="NZ_JYJH01000004.1"/>
</dbReference>
<keyword evidence="2" id="KW-1185">Reference proteome</keyword>
<evidence type="ECO:0000313" key="1">
    <source>
        <dbReference type="EMBL" id="KJK40252.1"/>
    </source>
</evidence>
<comment type="caution">
    <text evidence="1">The sequence shown here is derived from an EMBL/GenBank/DDBJ whole genome shotgun (WGS) entry which is preliminary data.</text>
</comment>
<name>A0A0M2GQY0_9ACTN</name>
<dbReference type="STRING" id="284040.UK15_07850"/>
<organism evidence="1 2">
    <name type="scientific">Streptomyces variegatus</name>
    <dbReference type="NCBI Taxonomy" id="284040"/>
    <lineage>
        <taxon>Bacteria</taxon>
        <taxon>Bacillati</taxon>
        <taxon>Actinomycetota</taxon>
        <taxon>Actinomycetes</taxon>
        <taxon>Kitasatosporales</taxon>
        <taxon>Streptomycetaceae</taxon>
        <taxon>Streptomyces</taxon>
    </lineage>
</organism>
<proteinExistence type="predicted"/>
<accession>A0A0M2GQY0</accession>
<reference evidence="2" key="1">
    <citation type="submission" date="2015-02" db="EMBL/GenBank/DDBJ databases">
        <authorList>
            <person name="Ju K.-S."/>
            <person name="Doroghazi J.R."/>
            <person name="Metcalf W."/>
        </authorList>
    </citation>
    <scope>NUCLEOTIDE SEQUENCE [LARGE SCALE GENOMIC DNA]</scope>
    <source>
        <strain evidence="2">NRRL B-16380</strain>
    </source>
</reference>
<dbReference type="PATRIC" id="fig|284040.3.peg.4862"/>
<dbReference type="AlphaFoldDB" id="A0A0M2GQY0"/>
<evidence type="ECO:0000313" key="2">
    <source>
        <dbReference type="Proteomes" id="UP000034786"/>
    </source>
</evidence>
<protein>
    <submittedName>
        <fullName evidence="1">Uncharacterized protein</fullName>
    </submittedName>
</protein>
<dbReference type="EMBL" id="JYJH01000004">
    <property type="protein sequence ID" value="KJK40252.1"/>
    <property type="molecule type" value="Genomic_DNA"/>
</dbReference>
<sequence length="126" mass="14039">MTDQPYTDDDLRAEAVKYTSDEWDSLAISEDLSERDPWRSLGPDQFKIACGKVVDLATEALDLSTWAVNLGADGLQATDHTVQLGVDPGDGDRPRVRLHFAFHPDMPDADRDHFVMALSKVVLRNL</sequence>